<feature type="transmembrane region" description="Helical" evidence="2">
    <location>
        <begin position="180"/>
        <end position="205"/>
    </location>
</feature>
<name>A0A550C1W3_9AGAR</name>
<protein>
    <submittedName>
        <fullName evidence="3">Uncharacterized protein</fullName>
    </submittedName>
</protein>
<dbReference type="AlphaFoldDB" id="A0A550C1W3"/>
<organism evidence="3 4">
    <name type="scientific">Schizophyllum amplum</name>
    <dbReference type="NCBI Taxonomy" id="97359"/>
    <lineage>
        <taxon>Eukaryota</taxon>
        <taxon>Fungi</taxon>
        <taxon>Dikarya</taxon>
        <taxon>Basidiomycota</taxon>
        <taxon>Agaricomycotina</taxon>
        <taxon>Agaricomycetes</taxon>
        <taxon>Agaricomycetidae</taxon>
        <taxon>Agaricales</taxon>
        <taxon>Schizophyllaceae</taxon>
        <taxon>Schizophyllum</taxon>
    </lineage>
</organism>
<dbReference type="Proteomes" id="UP000320762">
    <property type="component" value="Unassembled WGS sequence"/>
</dbReference>
<comment type="caution">
    <text evidence="3">The sequence shown here is derived from an EMBL/GenBank/DDBJ whole genome shotgun (WGS) entry which is preliminary data.</text>
</comment>
<dbReference type="STRING" id="97359.A0A550C1W3"/>
<proteinExistence type="predicted"/>
<feature type="compositionally biased region" description="Basic and acidic residues" evidence="1">
    <location>
        <begin position="216"/>
        <end position="228"/>
    </location>
</feature>
<keyword evidence="2" id="KW-1133">Transmembrane helix</keyword>
<evidence type="ECO:0000256" key="1">
    <source>
        <dbReference type="SAM" id="MobiDB-lite"/>
    </source>
</evidence>
<feature type="region of interest" description="Disordered" evidence="1">
    <location>
        <begin position="216"/>
        <end position="239"/>
    </location>
</feature>
<reference evidence="3 4" key="1">
    <citation type="journal article" date="2019" name="New Phytol.">
        <title>Comparative genomics reveals unique wood-decay strategies and fruiting body development in the Schizophyllaceae.</title>
        <authorList>
            <person name="Almasi E."/>
            <person name="Sahu N."/>
            <person name="Krizsan K."/>
            <person name="Balint B."/>
            <person name="Kovacs G.M."/>
            <person name="Kiss B."/>
            <person name="Cseklye J."/>
            <person name="Drula E."/>
            <person name="Henrissat B."/>
            <person name="Nagy I."/>
            <person name="Chovatia M."/>
            <person name="Adam C."/>
            <person name="LaButti K."/>
            <person name="Lipzen A."/>
            <person name="Riley R."/>
            <person name="Grigoriev I.V."/>
            <person name="Nagy L.G."/>
        </authorList>
    </citation>
    <scope>NUCLEOTIDE SEQUENCE [LARGE SCALE GENOMIC DNA]</scope>
    <source>
        <strain evidence="3 4">NL-1724</strain>
    </source>
</reference>
<sequence>MTSRQRETIESGAVVITTSGSGEEGIVPQMFLEFRGMFGASSMSGASFGPTCSPSVLATPSASALYLSTSALSTANVSATISQGGTATYQNVTSSTGLIAIVGLEGAALSTLALTYIGPGRFDLSQMWLTVDDELATLTSSFLPSLSAPPSATLPVFTTGAPTIVASQPSVPQDNRSRNLAYPLGLTLGLGLGLTTLAACSYALWRRWRRRRKDRELEEAKEQEAWERRKGKLRADIVP</sequence>
<dbReference type="EMBL" id="VDMD01000033">
    <property type="protein sequence ID" value="TRM58791.1"/>
    <property type="molecule type" value="Genomic_DNA"/>
</dbReference>
<keyword evidence="4" id="KW-1185">Reference proteome</keyword>
<evidence type="ECO:0000313" key="3">
    <source>
        <dbReference type="EMBL" id="TRM58791.1"/>
    </source>
</evidence>
<accession>A0A550C1W3</accession>
<feature type="transmembrane region" description="Helical" evidence="2">
    <location>
        <begin position="98"/>
        <end position="118"/>
    </location>
</feature>
<evidence type="ECO:0000313" key="4">
    <source>
        <dbReference type="Proteomes" id="UP000320762"/>
    </source>
</evidence>
<keyword evidence="2" id="KW-0812">Transmembrane</keyword>
<keyword evidence="2" id="KW-0472">Membrane</keyword>
<evidence type="ECO:0000256" key="2">
    <source>
        <dbReference type="SAM" id="Phobius"/>
    </source>
</evidence>
<gene>
    <name evidence="3" type="ORF">BD626DRAFT_510563</name>
</gene>